<dbReference type="InterPro" id="IPR011990">
    <property type="entry name" value="TPR-like_helical_dom_sf"/>
</dbReference>
<organism evidence="3 4">
    <name type="scientific">Mangrovivirga cuniculi</name>
    <dbReference type="NCBI Taxonomy" id="2715131"/>
    <lineage>
        <taxon>Bacteria</taxon>
        <taxon>Pseudomonadati</taxon>
        <taxon>Bacteroidota</taxon>
        <taxon>Cytophagia</taxon>
        <taxon>Cytophagales</taxon>
        <taxon>Mangrovivirgaceae</taxon>
        <taxon>Mangrovivirga</taxon>
    </lineage>
</organism>
<reference evidence="3 4" key="1">
    <citation type="submission" date="2018-04" db="EMBL/GenBank/DDBJ databases">
        <title>Complete genome uncultured novel isolate.</title>
        <authorList>
            <person name="Merlino G."/>
        </authorList>
    </citation>
    <scope>NUCLEOTIDE SEQUENCE [LARGE SCALE GENOMIC DNA]</scope>
    <source>
        <strain evidence="4">R1DC9</strain>
    </source>
</reference>
<dbReference type="SUPFAM" id="SSF48452">
    <property type="entry name" value="TPR-like"/>
    <property type="match status" value="1"/>
</dbReference>
<evidence type="ECO:0000256" key="1">
    <source>
        <dbReference type="PROSITE-ProRule" id="PRU00339"/>
    </source>
</evidence>
<feature type="transmembrane region" description="Helical" evidence="2">
    <location>
        <begin position="393"/>
        <end position="412"/>
    </location>
</feature>
<keyword evidence="2" id="KW-1133">Transmembrane helix</keyword>
<keyword evidence="2" id="KW-0812">Transmembrane</keyword>
<evidence type="ECO:0000256" key="2">
    <source>
        <dbReference type="SAM" id="Phobius"/>
    </source>
</evidence>
<sequence>MESFCKIYLTQNKISSYFAILLFLLMTPVTKATSKSDSVYNKLKINFKTRSHEIFINSCTTAINLDALSKPNEGKVRYMMAQSYNNKGDLINCVQNLFLASDIFVALNDKEKLALTYNFLGEVYRQGGEYIAAIDYFKESLSYFAIYDNYDNMAMVNYNLGLTYYDLEDYESAKTYFYDALENNQRVSNIDRSARIYNLLGAIHFQLQDYEVARSYYHLSMEIYANDEIPVERYGIAYSNLAEIHLSLGNFDKAISVAEKALSYKEKPNGNPESYDIPDALITLAKAYSQSGNIEKGMKLLENGILEKNPSGFHENYFNAISLYFALSENSSRSNTANSIKISNILVEQTKLLQQQNKVLNNAKSQYLIRLADSKYKYTTAVSGIQADKKINYWTYIIVLSLILIAVGVHFYRRKKRKEKLKKSLSDLLN</sequence>
<dbReference type="PANTHER" id="PTHR10098">
    <property type="entry name" value="RAPSYN-RELATED"/>
    <property type="match status" value="1"/>
</dbReference>
<gene>
    <name evidence="3" type="ORF">DCC35_06010</name>
</gene>
<dbReference type="Pfam" id="PF13424">
    <property type="entry name" value="TPR_12"/>
    <property type="match status" value="1"/>
</dbReference>
<proteinExistence type="predicted"/>
<keyword evidence="4" id="KW-1185">Reference proteome</keyword>
<dbReference type="SMART" id="SM00028">
    <property type="entry name" value="TPR"/>
    <property type="match status" value="5"/>
</dbReference>
<dbReference type="PROSITE" id="PS50005">
    <property type="entry name" value="TPR"/>
    <property type="match status" value="4"/>
</dbReference>
<dbReference type="InterPro" id="IPR019734">
    <property type="entry name" value="TPR_rpt"/>
</dbReference>
<feature type="repeat" description="TPR" evidence="1">
    <location>
        <begin position="194"/>
        <end position="227"/>
    </location>
</feature>
<dbReference type="EMBL" id="CP028923">
    <property type="protein sequence ID" value="QCK14330.1"/>
    <property type="molecule type" value="Genomic_DNA"/>
</dbReference>
<dbReference type="AlphaFoldDB" id="A0A4D7JLF1"/>
<evidence type="ECO:0000313" key="3">
    <source>
        <dbReference type="EMBL" id="QCK14330.1"/>
    </source>
</evidence>
<feature type="repeat" description="TPR" evidence="1">
    <location>
        <begin position="235"/>
        <end position="268"/>
    </location>
</feature>
<feature type="repeat" description="TPR" evidence="1">
    <location>
        <begin position="154"/>
        <end position="187"/>
    </location>
</feature>
<evidence type="ECO:0000313" key="4">
    <source>
        <dbReference type="Proteomes" id="UP000298616"/>
    </source>
</evidence>
<protein>
    <submittedName>
        <fullName evidence="3">Uncharacterized protein</fullName>
    </submittedName>
</protein>
<keyword evidence="2" id="KW-0472">Membrane</keyword>
<name>A0A4D7JLF1_9BACT</name>
<accession>A0A4D7JLF1</accession>
<dbReference type="KEGG" id="fpf:DCC35_06010"/>
<dbReference type="Gene3D" id="1.25.40.10">
    <property type="entry name" value="Tetratricopeptide repeat domain"/>
    <property type="match status" value="2"/>
</dbReference>
<dbReference type="Proteomes" id="UP000298616">
    <property type="component" value="Chromosome"/>
</dbReference>
<dbReference type="Pfam" id="PF13181">
    <property type="entry name" value="TPR_8"/>
    <property type="match status" value="2"/>
</dbReference>
<keyword evidence="1" id="KW-0802">TPR repeat</keyword>
<feature type="repeat" description="TPR" evidence="1">
    <location>
        <begin position="114"/>
        <end position="147"/>
    </location>
</feature>